<evidence type="ECO:0000256" key="2">
    <source>
        <dbReference type="SAM" id="MobiDB-lite"/>
    </source>
</evidence>
<organism evidence="4 5">
    <name type="scientific">Collybiopsis confluens</name>
    <dbReference type="NCBI Taxonomy" id="2823264"/>
    <lineage>
        <taxon>Eukaryota</taxon>
        <taxon>Fungi</taxon>
        <taxon>Dikarya</taxon>
        <taxon>Basidiomycota</taxon>
        <taxon>Agaricomycotina</taxon>
        <taxon>Agaricomycetes</taxon>
        <taxon>Agaricomycetidae</taxon>
        <taxon>Agaricales</taxon>
        <taxon>Marasmiineae</taxon>
        <taxon>Omphalotaceae</taxon>
        <taxon>Collybiopsis</taxon>
    </lineage>
</organism>
<feature type="domain" description="Serine hydrolase" evidence="3">
    <location>
        <begin position="6"/>
        <end position="230"/>
    </location>
</feature>
<dbReference type="GO" id="GO:0005634">
    <property type="term" value="C:nucleus"/>
    <property type="evidence" value="ECO:0007669"/>
    <property type="project" value="TreeGrafter"/>
</dbReference>
<dbReference type="EMBL" id="JAACJN010000028">
    <property type="protein sequence ID" value="KAF5388746.1"/>
    <property type="molecule type" value="Genomic_DNA"/>
</dbReference>
<comment type="caution">
    <text evidence="4">The sequence shown here is derived from an EMBL/GenBank/DDBJ whole genome shotgun (WGS) entry which is preliminary data.</text>
</comment>
<dbReference type="Gene3D" id="3.40.50.1820">
    <property type="entry name" value="alpha/beta hydrolase"/>
    <property type="match status" value="1"/>
</dbReference>
<dbReference type="InterPro" id="IPR005645">
    <property type="entry name" value="FSH-like_dom"/>
</dbReference>
<dbReference type="InterPro" id="IPR029058">
    <property type="entry name" value="AB_hydrolase_fold"/>
</dbReference>
<reference evidence="4 5" key="1">
    <citation type="journal article" date="2020" name="ISME J.">
        <title>Uncovering the hidden diversity of litter-decomposition mechanisms in mushroom-forming fungi.</title>
        <authorList>
            <person name="Floudas D."/>
            <person name="Bentzer J."/>
            <person name="Ahren D."/>
            <person name="Johansson T."/>
            <person name="Persson P."/>
            <person name="Tunlid A."/>
        </authorList>
    </citation>
    <scope>NUCLEOTIDE SEQUENCE [LARGE SCALE GENOMIC DNA]</scope>
    <source>
        <strain evidence="4 5">CBS 406.79</strain>
    </source>
</reference>
<evidence type="ECO:0000256" key="1">
    <source>
        <dbReference type="ARBA" id="ARBA00022801"/>
    </source>
</evidence>
<dbReference type="InterPro" id="IPR050593">
    <property type="entry name" value="LovG"/>
</dbReference>
<evidence type="ECO:0000259" key="3">
    <source>
        <dbReference type="Pfam" id="PF03959"/>
    </source>
</evidence>
<protein>
    <recommendedName>
        <fullName evidence="3">Serine hydrolase domain-containing protein</fullName>
    </recommendedName>
</protein>
<feature type="compositionally biased region" description="Polar residues" evidence="2">
    <location>
        <begin position="251"/>
        <end position="261"/>
    </location>
</feature>
<dbReference type="Proteomes" id="UP000518752">
    <property type="component" value="Unassembled WGS sequence"/>
</dbReference>
<dbReference type="SUPFAM" id="SSF53474">
    <property type="entry name" value="alpha/beta-Hydrolases"/>
    <property type="match status" value="1"/>
</dbReference>
<dbReference type="Pfam" id="PF03959">
    <property type="entry name" value="FSH1"/>
    <property type="match status" value="1"/>
</dbReference>
<keyword evidence="5" id="KW-1185">Reference proteome</keyword>
<dbReference type="AlphaFoldDB" id="A0A8H5MCL7"/>
<dbReference type="GO" id="GO:0005737">
    <property type="term" value="C:cytoplasm"/>
    <property type="evidence" value="ECO:0007669"/>
    <property type="project" value="TreeGrafter"/>
</dbReference>
<keyword evidence="1" id="KW-0378">Hydrolase</keyword>
<dbReference type="OrthoDB" id="2094269at2759"/>
<evidence type="ECO:0000313" key="5">
    <source>
        <dbReference type="Proteomes" id="UP000518752"/>
    </source>
</evidence>
<dbReference type="PANTHER" id="PTHR48070">
    <property type="entry name" value="ESTERASE OVCA2"/>
    <property type="match status" value="1"/>
</dbReference>
<accession>A0A8H5MCL7</accession>
<name>A0A8H5MCL7_9AGAR</name>
<feature type="region of interest" description="Disordered" evidence="2">
    <location>
        <begin position="239"/>
        <end position="270"/>
    </location>
</feature>
<dbReference type="GO" id="GO:0016787">
    <property type="term" value="F:hydrolase activity"/>
    <property type="evidence" value="ECO:0007669"/>
    <property type="project" value="UniProtKB-KW"/>
</dbReference>
<gene>
    <name evidence="4" type="ORF">D9757_004767</name>
</gene>
<proteinExistence type="predicted"/>
<evidence type="ECO:0000313" key="4">
    <source>
        <dbReference type="EMBL" id="KAF5388746.1"/>
    </source>
</evidence>
<sequence length="270" mass="29850">MASAALKRVLVLHGYSQNAYILSKRLSALRKQCKGIVEFVFIDAPLVLEPQDLFENEPTELPEVSSDPLRDPSAVLRGWWKFADKQKQVSVGMEDSLVFLRDVLKDEVENGRRFDGLFGFSQGAAMAAVLGALLEEPSKFQDFLINGKPPHPPVSFCICAAGFLPTVPLATTILSPQSRMKTQTLHIYGMADPIIPYARAKLLTETTPNRRIETHDGGHFVPSKGPWRKFIAAWLKDPVDDKIPSPEETYTESTPLASHTASPAPEIQPS</sequence>
<dbReference type="PANTHER" id="PTHR48070:SF6">
    <property type="entry name" value="ESTERASE OVCA2"/>
    <property type="match status" value="1"/>
</dbReference>